<gene>
    <name evidence="4" type="ORF">BO70DRAFT_373783</name>
</gene>
<keyword evidence="5" id="KW-1185">Reference proteome</keyword>
<evidence type="ECO:0000313" key="4">
    <source>
        <dbReference type="EMBL" id="PWY71031.1"/>
    </source>
</evidence>
<keyword evidence="1" id="KW-0862">Zinc</keyword>
<protein>
    <recommendedName>
        <fullName evidence="3">C2H2-type domain-containing protein</fullName>
    </recommendedName>
</protein>
<name>A0A317VCQ6_9EURO</name>
<accession>A0A317VCQ6</accession>
<feature type="compositionally biased region" description="Basic residues" evidence="2">
    <location>
        <begin position="233"/>
        <end position="242"/>
    </location>
</feature>
<dbReference type="PROSITE" id="PS00028">
    <property type="entry name" value="ZINC_FINGER_C2H2_1"/>
    <property type="match status" value="1"/>
</dbReference>
<reference evidence="4 5" key="1">
    <citation type="submission" date="2016-12" db="EMBL/GenBank/DDBJ databases">
        <title>The genomes of Aspergillus section Nigri reveals drivers in fungal speciation.</title>
        <authorList>
            <consortium name="DOE Joint Genome Institute"/>
            <person name="Vesth T.C."/>
            <person name="Nybo J."/>
            <person name="Theobald S."/>
            <person name="Brandl J."/>
            <person name="Frisvad J.C."/>
            <person name="Nielsen K.F."/>
            <person name="Lyhne E.K."/>
            <person name="Kogle M.E."/>
            <person name="Kuo A."/>
            <person name="Riley R."/>
            <person name="Clum A."/>
            <person name="Nolan M."/>
            <person name="Lipzen A."/>
            <person name="Salamov A."/>
            <person name="Henrissat B."/>
            <person name="Wiebenga A."/>
            <person name="De Vries R.P."/>
            <person name="Grigoriev I.V."/>
            <person name="Mortensen U.H."/>
            <person name="Andersen M.R."/>
            <person name="Baker S.E."/>
        </authorList>
    </citation>
    <scope>NUCLEOTIDE SEQUENCE [LARGE SCALE GENOMIC DNA]</scope>
    <source>
        <strain evidence="4 5">CBS 117.55</strain>
    </source>
</reference>
<dbReference type="AlphaFoldDB" id="A0A317VCQ6"/>
<evidence type="ECO:0000256" key="1">
    <source>
        <dbReference type="PROSITE-ProRule" id="PRU00042"/>
    </source>
</evidence>
<dbReference type="Proteomes" id="UP000247233">
    <property type="component" value="Unassembled WGS sequence"/>
</dbReference>
<dbReference type="RefSeq" id="XP_025396133.1">
    <property type="nucleotide sequence ID" value="XM_025544932.1"/>
</dbReference>
<evidence type="ECO:0000313" key="5">
    <source>
        <dbReference type="Proteomes" id="UP000247233"/>
    </source>
</evidence>
<feature type="compositionally biased region" description="Basic and acidic residues" evidence="2">
    <location>
        <begin position="181"/>
        <end position="196"/>
    </location>
</feature>
<dbReference type="GO" id="GO:0008270">
    <property type="term" value="F:zinc ion binding"/>
    <property type="evidence" value="ECO:0007669"/>
    <property type="project" value="UniProtKB-KW"/>
</dbReference>
<evidence type="ECO:0000259" key="3">
    <source>
        <dbReference type="PROSITE" id="PS50157"/>
    </source>
</evidence>
<dbReference type="InterPro" id="IPR013087">
    <property type="entry name" value="Znf_C2H2_type"/>
</dbReference>
<dbReference type="PANTHER" id="PTHR35391:SF3">
    <property type="entry name" value="FINGER DOMAIN PROTEIN, PUTATIVE (AFU_ORTHOLOGUE AFUA_8G04300)-RELATED"/>
    <property type="match status" value="1"/>
</dbReference>
<dbReference type="STRING" id="1448321.A0A317VCQ6"/>
<dbReference type="SMART" id="SM00355">
    <property type="entry name" value="ZnF_C2H2"/>
    <property type="match status" value="3"/>
</dbReference>
<dbReference type="PANTHER" id="PTHR35391">
    <property type="entry name" value="C2H2-TYPE DOMAIN-CONTAINING PROTEIN-RELATED"/>
    <property type="match status" value="1"/>
</dbReference>
<dbReference type="VEuPathDB" id="FungiDB:BO70DRAFT_373783"/>
<feature type="compositionally biased region" description="Low complexity" evidence="2">
    <location>
        <begin position="160"/>
        <end position="180"/>
    </location>
</feature>
<feature type="compositionally biased region" description="Low complexity" evidence="2">
    <location>
        <begin position="197"/>
        <end position="231"/>
    </location>
</feature>
<keyword evidence="1" id="KW-0479">Metal-binding</keyword>
<keyword evidence="1" id="KW-0863">Zinc-finger</keyword>
<comment type="caution">
    <text evidence="4">The sequence shown here is derived from an EMBL/GenBank/DDBJ whole genome shotgun (WGS) entry which is preliminary data.</text>
</comment>
<proteinExistence type="predicted"/>
<dbReference type="GeneID" id="37067169"/>
<organism evidence="4 5">
    <name type="scientific">Aspergillus heteromorphus CBS 117.55</name>
    <dbReference type="NCBI Taxonomy" id="1448321"/>
    <lineage>
        <taxon>Eukaryota</taxon>
        <taxon>Fungi</taxon>
        <taxon>Dikarya</taxon>
        <taxon>Ascomycota</taxon>
        <taxon>Pezizomycotina</taxon>
        <taxon>Eurotiomycetes</taxon>
        <taxon>Eurotiomycetidae</taxon>
        <taxon>Eurotiales</taxon>
        <taxon>Aspergillaceae</taxon>
        <taxon>Aspergillus</taxon>
        <taxon>Aspergillus subgen. Circumdati</taxon>
    </lineage>
</organism>
<feature type="region of interest" description="Disordered" evidence="2">
    <location>
        <begin position="121"/>
        <end position="245"/>
    </location>
</feature>
<dbReference type="EMBL" id="MSFL01000029">
    <property type="protein sequence ID" value="PWY71031.1"/>
    <property type="molecule type" value="Genomic_DNA"/>
</dbReference>
<feature type="domain" description="C2H2-type" evidence="3">
    <location>
        <begin position="252"/>
        <end position="280"/>
    </location>
</feature>
<dbReference type="OrthoDB" id="5399138at2759"/>
<evidence type="ECO:0000256" key="2">
    <source>
        <dbReference type="SAM" id="MobiDB-lite"/>
    </source>
</evidence>
<sequence>MTTCPTSSTNCHFSCPSGGTWFICPDAPYFVGCCASDPCKNPASAPCRDLHPASFNTSLFPQILPNDCIGQTSSDWYACNFTKPSFLGCCKNRPTLLAMSGFDANEYPFLPTNLFNRPTPGLPRRRSRYFRGSRAGGRPVAIPMARMPASSMDPMQRWQESPPESEAASLSAIANALQRTSVRDEETRSRSSRERALSSGSVDGWTTGSSRSIASSTGSRTSSFQSFQTTSRGRVRKARKSHASADSEQRRYPCTFCCDTFKRKHDWTRHEKSLHLDLDQWVCAPHGGSVLSPLTGRSHCAYCNVLDPTPDHLEGHNHTACHKDHDARIFRRKDHLVQHLRVFHHLDTMPIIDDWKMEPPTVVSRCGFCDQQLSSWEMRADHLSEHFRRGLTIKDWRGDHGLDPSIAVQVRNALPPYVLGTEAGTMIPFSATDPRTKDHLHQMSYKNGDMLGIGLPEEQEPELDSKTYANFLVSHLERFAQQSMAQGMFPDDKMLQDESRRLIYGDAGDAWEQTIADNIEWLAEFRRRHLMQEYPLSETTDIP</sequence>
<dbReference type="PROSITE" id="PS50157">
    <property type="entry name" value="ZINC_FINGER_C2H2_2"/>
    <property type="match status" value="1"/>
</dbReference>